<evidence type="ECO:0000313" key="9">
    <source>
        <dbReference type="Proteomes" id="UP000319374"/>
    </source>
</evidence>
<name>A0A4Y1X2V2_9BACT</name>
<dbReference type="InterPro" id="IPR003753">
    <property type="entry name" value="Exonuc_VII_L"/>
</dbReference>
<evidence type="ECO:0000259" key="7">
    <source>
        <dbReference type="Pfam" id="PF13742"/>
    </source>
</evidence>
<dbReference type="Pfam" id="PF13742">
    <property type="entry name" value="tRNA_anti_2"/>
    <property type="match status" value="1"/>
</dbReference>
<dbReference type="GeneID" id="98673421"/>
<keyword evidence="3 5" id="KW-0378">Hydrolase</keyword>
<dbReference type="GO" id="GO:0005737">
    <property type="term" value="C:cytoplasm"/>
    <property type="evidence" value="ECO:0007669"/>
    <property type="project" value="UniProtKB-SubCell"/>
</dbReference>
<evidence type="ECO:0000256" key="2">
    <source>
        <dbReference type="ARBA" id="ARBA00022722"/>
    </source>
</evidence>
<keyword evidence="2 5" id="KW-0540">Nuclease</keyword>
<dbReference type="PANTHER" id="PTHR30008">
    <property type="entry name" value="EXODEOXYRIBONUCLEASE 7 LARGE SUBUNIT"/>
    <property type="match status" value="1"/>
</dbReference>
<dbReference type="KEGG" id="ada:A5CPEGH6_14440"/>
<comment type="similarity">
    <text evidence="5">Belongs to the XseA family.</text>
</comment>
<keyword evidence="1" id="KW-0963">Cytoplasm</keyword>
<dbReference type="InterPro" id="IPR025824">
    <property type="entry name" value="OB-fold_nuc-bd_dom"/>
</dbReference>
<evidence type="ECO:0000313" key="8">
    <source>
        <dbReference type="EMBL" id="BBL06806.1"/>
    </source>
</evidence>
<dbReference type="OrthoDB" id="9802795at2"/>
<dbReference type="EMBL" id="AP019736">
    <property type="protein sequence ID" value="BBL06806.1"/>
    <property type="molecule type" value="Genomic_DNA"/>
</dbReference>
<dbReference type="Proteomes" id="UP000319374">
    <property type="component" value="Chromosome"/>
</dbReference>
<sequence length="419" mass="46035">MAEERHITLRELQRLVRQTLEERFALPVWVSAEISEIKINRSGHCYLELVEKGGDNGVPTAQARAVIWRSHYPRIAGYFEAETGQRLEAGIQILARVLVTYHEIYGFSLQITDMDPSYTLGDMERQRQRTIAQLQRDGVWDMNRETPLPAVVQRVAVVSSANAAGYQDFCKELDKSPYRFALTLFDAFMQGAAAEESIVEALCAVAARQEEFDAVVLIRGGGSRSDLNCFNAYRLCSHIAQFPLPVATGIGHDKDTSVADMVAHTALKTPTAVAGWLVERMAGADGRLDVAALQLHDATTALLHASEVRLERLRGELRQTSGTRLARQTVRLEHLAATLPEAARGFLARQLLRLDNAAELVAGRSPERILRLGFAVVRSGGRAVVSAGGVGPGDALRIEVADGTIEATVKNTKIWQKKS</sequence>
<evidence type="ECO:0000256" key="1">
    <source>
        <dbReference type="ARBA" id="ARBA00022490"/>
    </source>
</evidence>
<gene>
    <name evidence="8" type="primary">xseA</name>
    <name evidence="8" type="ORF">A5CPEGH6_14440</name>
</gene>
<reference evidence="9" key="1">
    <citation type="submission" date="2019-06" db="EMBL/GenBank/DDBJ databases">
        <title>Alistipes onderdonkii subsp. vulgaris subsp. nov., Alistipes dispar sp. nov. and Alistipes communis sp. nov., isolated from human faeces, and creation of Alistipes onderdonkii subsp. onderdonkii subsp. nov.</title>
        <authorList>
            <person name="Sakamoto M."/>
            <person name="Ikeyama N."/>
            <person name="Ogata Y."/>
            <person name="Suda W."/>
            <person name="Iino T."/>
            <person name="Hattori M."/>
            <person name="Ohkuma M."/>
        </authorList>
    </citation>
    <scope>NUCLEOTIDE SEQUENCE [LARGE SCALE GENOMIC DNA]</scope>
    <source>
        <strain evidence="9">5CPEGH6</strain>
    </source>
</reference>
<dbReference type="Pfam" id="PF02601">
    <property type="entry name" value="Exonuc_VII_L"/>
    <property type="match status" value="1"/>
</dbReference>
<dbReference type="InterPro" id="IPR020579">
    <property type="entry name" value="Exonuc_VII_lsu_C"/>
</dbReference>
<accession>A0A4Y1X2V2</accession>
<dbReference type="EC" id="3.1.11.6" evidence="5"/>
<feature type="domain" description="OB-fold nucleic acid binding" evidence="7">
    <location>
        <begin position="8"/>
        <end position="115"/>
    </location>
</feature>
<dbReference type="AlphaFoldDB" id="A0A4Y1X2V2"/>
<proteinExistence type="inferred from homology"/>
<evidence type="ECO:0000256" key="4">
    <source>
        <dbReference type="ARBA" id="ARBA00022839"/>
    </source>
</evidence>
<comment type="subcellular location">
    <subcellularLocation>
        <location evidence="5">Cytoplasm</location>
    </subcellularLocation>
</comment>
<dbReference type="RefSeq" id="WP_141428646.1">
    <property type="nucleotide sequence ID" value="NZ_AP019736.1"/>
</dbReference>
<dbReference type="PANTHER" id="PTHR30008:SF0">
    <property type="entry name" value="EXODEOXYRIBONUCLEASE 7 LARGE SUBUNIT"/>
    <property type="match status" value="1"/>
</dbReference>
<dbReference type="NCBIfam" id="TIGR00237">
    <property type="entry name" value="xseA"/>
    <property type="match status" value="1"/>
</dbReference>
<dbReference type="GO" id="GO:0003676">
    <property type="term" value="F:nucleic acid binding"/>
    <property type="evidence" value="ECO:0007669"/>
    <property type="project" value="InterPro"/>
</dbReference>
<evidence type="ECO:0000259" key="6">
    <source>
        <dbReference type="Pfam" id="PF02601"/>
    </source>
</evidence>
<comment type="catalytic activity">
    <reaction evidence="5">
        <text>Exonucleolytic cleavage in either 5'- to 3'- or 3'- to 5'-direction to yield nucleoside 5'-phosphates.</text>
        <dbReference type="EC" id="3.1.11.6"/>
    </reaction>
</comment>
<keyword evidence="4 5" id="KW-0269">Exonuclease</keyword>
<dbReference type="CDD" id="cd04489">
    <property type="entry name" value="ExoVII_LU_OBF"/>
    <property type="match status" value="1"/>
</dbReference>
<dbReference type="GO" id="GO:0009318">
    <property type="term" value="C:exodeoxyribonuclease VII complex"/>
    <property type="evidence" value="ECO:0007669"/>
    <property type="project" value="UniProtKB-UniRule"/>
</dbReference>
<protein>
    <recommendedName>
        <fullName evidence="5">Exodeoxyribonuclease 7 large subunit</fullName>
        <ecNumber evidence="5">3.1.11.6</ecNumber>
    </recommendedName>
</protein>
<dbReference type="GO" id="GO:0006308">
    <property type="term" value="P:DNA catabolic process"/>
    <property type="evidence" value="ECO:0007669"/>
    <property type="project" value="UniProtKB-UniRule"/>
</dbReference>
<organism evidence="8 9">
    <name type="scientific">Alistipes dispar</name>
    <dbReference type="NCBI Taxonomy" id="2585119"/>
    <lineage>
        <taxon>Bacteria</taxon>
        <taxon>Pseudomonadati</taxon>
        <taxon>Bacteroidota</taxon>
        <taxon>Bacteroidia</taxon>
        <taxon>Bacteroidales</taxon>
        <taxon>Rikenellaceae</taxon>
        <taxon>Alistipes</taxon>
    </lineage>
</organism>
<dbReference type="GO" id="GO:0008855">
    <property type="term" value="F:exodeoxyribonuclease VII activity"/>
    <property type="evidence" value="ECO:0007669"/>
    <property type="project" value="UniProtKB-UniRule"/>
</dbReference>
<evidence type="ECO:0000256" key="3">
    <source>
        <dbReference type="ARBA" id="ARBA00022801"/>
    </source>
</evidence>
<feature type="domain" description="Exonuclease VII large subunit C-terminal" evidence="6">
    <location>
        <begin position="141"/>
        <end position="354"/>
    </location>
</feature>
<evidence type="ECO:0000256" key="5">
    <source>
        <dbReference type="RuleBase" id="RU004355"/>
    </source>
</evidence>
<keyword evidence="9" id="KW-1185">Reference proteome</keyword>